<evidence type="ECO:0000313" key="2">
    <source>
        <dbReference type="Proteomes" id="UP000177130"/>
    </source>
</evidence>
<protein>
    <submittedName>
        <fullName evidence="1">Uncharacterized protein</fullName>
    </submittedName>
</protein>
<name>A0A1G2MLU0_9BACT</name>
<organism evidence="1 2">
    <name type="scientific">Candidatus Taylorbacteria bacterium RIFCSPHIGHO2_02_FULL_43_32b</name>
    <dbReference type="NCBI Taxonomy" id="1802306"/>
    <lineage>
        <taxon>Bacteria</taxon>
        <taxon>Candidatus Tayloriibacteriota</taxon>
    </lineage>
</organism>
<dbReference type="EMBL" id="MHRK01000004">
    <property type="protein sequence ID" value="OHA24808.1"/>
    <property type="molecule type" value="Genomic_DNA"/>
</dbReference>
<comment type="caution">
    <text evidence="1">The sequence shown here is derived from an EMBL/GenBank/DDBJ whole genome shotgun (WGS) entry which is preliminary data.</text>
</comment>
<evidence type="ECO:0000313" key="1">
    <source>
        <dbReference type="EMBL" id="OHA24808.1"/>
    </source>
</evidence>
<accession>A0A1G2MLU0</accession>
<dbReference type="AlphaFoldDB" id="A0A1G2MLU0"/>
<proteinExistence type="predicted"/>
<reference evidence="1 2" key="1">
    <citation type="journal article" date="2016" name="Nat. Commun.">
        <title>Thousands of microbial genomes shed light on interconnected biogeochemical processes in an aquifer system.</title>
        <authorList>
            <person name="Anantharaman K."/>
            <person name="Brown C.T."/>
            <person name="Hug L.A."/>
            <person name="Sharon I."/>
            <person name="Castelle C.J."/>
            <person name="Probst A.J."/>
            <person name="Thomas B.C."/>
            <person name="Singh A."/>
            <person name="Wilkins M.J."/>
            <person name="Karaoz U."/>
            <person name="Brodie E.L."/>
            <person name="Williams K.H."/>
            <person name="Hubbard S.S."/>
            <person name="Banfield J.F."/>
        </authorList>
    </citation>
    <scope>NUCLEOTIDE SEQUENCE [LARGE SCALE GENOMIC DNA]</scope>
</reference>
<sequence>MNNNKENVVEIPDFDHVDINHWSVGCTLPVIFAHFIYLCGRMTWLATEGKRLLDSSAAWTYSEFKAILENVWQIYTAAPQTKTITSLYQFVLRKAIASLFLLVSKNIIDGEQADEYFLSIQYQLRAGAACGVNSHSCRAEDSVEMIDSMTAIAQVCKSERMLELLSSCRHPGRDNELPRKLYVANFKNW</sequence>
<dbReference type="Proteomes" id="UP000177130">
    <property type="component" value="Unassembled WGS sequence"/>
</dbReference>
<gene>
    <name evidence="1" type="ORF">A3C72_03175</name>
</gene>